<dbReference type="STRING" id="266265.Bxe_C1044"/>
<reference evidence="1 2" key="1">
    <citation type="journal article" date="2006" name="Proc. Natl. Acad. Sci. U.S.A.">
        <title>Burkholderia xenovorans LB400 harbors a multi-replicon, 9.73-Mbp genome shaped for versatility.</title>
        <authorList>
            <person name="Chain P.S."/>
            <person name="Denef V.J."/>
            <person name="Konstantinidis K.T."/>
            <person name="Vergez L.M."/>
            <person name="Agullo L."/>
            <person name="Reyes V.L."/>
            <person name="Hauser L."/>
            <person name="Cordova M."/>
            <person name="Gomez L."/>
            <person name="Gonzalez M."/>
            <person name="Land M."/>
            <person name="Lao V."/>
            <person name="Larimer F."/>
            <person name="LiPuma J.J."/>
            <person name="Mahenthiralingam E."/>
            <person name="Malfatti S.A."/>
            <person name="Marx C.J."/>
            <person name="Parnell J.J."/>
            <person name="Ramette A."/>
            <person name="Richardson P."/>
            <person name="Seeger M."/>
            <person name="Smith D."/>
            <person name="Spilker T."/>
            <person name="Sul W.J."/>
            <person name="Tsoi T.V."/>
            <person name="Ulrich L.E."/>
            <person name="Zhulin I.B."/>
            <person name="Tiedje J.M."/>
        </authorList>
    </citation>
    <scope>NUCLEOTIDE SEQUENCE [LARGE SCALE GENOMIC DNA]</scope>
    <source>
        <strain evidence="1 2">LB400</strain>
    </source>
</reference>
<evidence type="ECO:0000313" key="2">
    <source>
        <dbReference type="Proteomes" id="UP000001817"/>
    </source>
</evidence>
<dbReference type="AlphaFoldDB" id="Q13G77"/>
<gene>
    <name evidence="1" type="ORF">Bxe_C1044</name>
</gene>
<dbReference type="KEGG" id="bxe:Bxe_C1044"/>
<dbReference type="InterPro" id="IPR002347">
    <property type="entry name" value="SDR_fam"/>
</dbReference>
<name>Q13G77_PARXL</name>
<dbReference type="eggNOG" id="COG4221">
    <property type="taxonomic scope" value="Bacteria"/>
</dbReference>
<evidence type="ECO:0000313" key="1">
    <source>
        <dbReference type="EMBL" id="ABE36912.1"/>
    </source>
</evidence>
<accession>Q13G77</accession>
<dbReference type="Gene3D" id="3.40.50.720">
    <property type="entry name" value="NAD(P)-binding Rossmann-like Domain"/>
    <property type="match status" value="1"/>
</dbReference>
<dbReference type="KEGG" id="bxb:DR64_8756"/>
<protein>
    <submittedName>
        <fullName evidence="1">Uncharacterized protein</fullName>
    </submittedName>
</protein>
<dbReference type="Proteomes" id="UP000001817">
    <property type="component" value="Chromosome 3"/>
</dbReference>
<organism evidence="1 2">
    <name type="scientific">Paraburkholderia xenovorans (strain LB400)</name>
    <dbReference type="NCBI Taxonomy" id="266265"/>
    <lineage>
        <taxon>Bacteria</taxon>
        <taxon>Pseudomonadati</taxon>
        <taxon>Pseudomonadota</taxon>
        <taxon>Betaproteobacteria</taxon>
        <taxon>Burkholderiales</taxon>
        <taxon>Burkholderiaceae</taxon>
        <taxon>Paraburkholderia</taxon>
    </lineage>
</organism>
<sequence length="64" mass="6727">MMNVNAKGMFPGMRAFAPLMAARRRAAIVNMPSANVLTGIAGRSAYAANAFDQVRVDAVFPGSP</sequence>
<dbReference type="EMBL" id="CP000272">
    <property type="protein sequence ID" value="ABE36912.1"/>
    <property type="molecule type" value="Genomic_DNA"/>
</dbReference>
<dbReference type="InterPro" id="IPR036291">
    <property type="entry name" value="NAD(P)-bd_dom_sf"/>
</dbReference>
<dbReference type="Pfam" id="PF00106">
    <property type="entry name" value="adh_short"/>
    <property type="match status" value="1"/>
</dbReference>
<dbReference type="SUPFAM" id="SSF51735">
    <property type="entry name" value="NAD(P)-binding Rossmann-fold domains"/>
    <property type="match status" value="1"/>
</dbReference>
<dbReference type="RefSeq" id="WP_011494159.1">
    <property type="nucleotide sequence ID" value="NZ_CP008761.1"/>
</dbReference>
<proteinExistence type="predicted"/>
<keyword evidence="2" id="KW-1185">Reference proteome</keyword>